<proteinExistence type="predicted"/>
<protein>
    <submittedName>
        <fullName evidence="6">HlyD family efflux transporter periplasmic adaptor subunit</fullName>
    </submittedName>
</protein>
<dbReference type="Pfam" id="PF25967">
    <property type="entry name" value="RND-MFP_C"/>
    <property type="match status" value="1"/>
</dbReference>
<keyword evidence="4" id="KW-0812">Transmembrane</keyword>
<dbReference type="RefSeq" id="WP_106624445.1">
    <property type="nucleotide sequence ID" value="NZ_CP032819.1"/>
</dbReference>
<dbReference type="InterPro" id="IPR050465">
    <property type="entry name" value="UPF0194_transport"/>
</dbReference>
<feature type="domain" description="Multidrug resistance protein MdtA-like C-terminal permuted SH3" evidence="5">
    <location>
        <begin position="357"/>
        <end position="403"/>
    </location>
</feature>
<feature type="coiled-coil region" evidence="3">
    <location>
        <begin position="176"/>
        <end position="214"/>
    </location>
</feature>
<dbReference type="Gene3D" id="2.40.30.170">
    <property type="match status" value="1"/>
</dbReference>
<dbReference type="KEGG" id="buy:D8S85_01200"/>
<accession>A0A3S9VP16</accession>
<organism evidence="6 7">
    <name type="scientific">Butyricimonas faecalis</name>
    <dbReference type="NCBI Taxonomy" id="2093856"/>
    <lineage>
        <taxon>Bacteria</taxon>
        <taxon>Pseudomonadati</taxon>
        <taxon>Bacteroidota</taxon>
        <taxon>Bacteroidia</taxon>
        <taxon>Bacteroidales</taxon>
        <taxon>Odoribacteraceae</taxon>
        <taxon>Butyricimonas</taxon>
    </lineage>
</organism>
<dbReference type="InterPro" id="IPR058627">
    <property type="entry name" value="MdtA-like_C"/>
</dbReference>
<keyword evidence="4" id="KW-1133">Transmembrane helix</keyword>
<evidence type="ECO:0000256" key="3">
    <source>
        <dbReference type="SAM" id="Coils"/>
    </source>
</evidence>
<dbReference type="Proteomes" id="UP000270673">
    <property type="component" value="Chromosome"/>
</dbReference>
<dbReference type="PANTHER" id="PTHR32347">
    <property type="entry name" value="EFFLUX SYSTEM COMPONENT YKNX-RELATED"/>
    <property type="match status" value="1"/>
</dbReference>
<dbReference type="EMBL" id="CP032819">
    <property type="protein sequence ID" value="AZS28304.1"/>
    <property type="molecule type" value="Genomic_DNA"/>
</dbReference>
<evidence type="ECO:0000256" key="2">
    <source>
        <dbReference type="ARBA" id="ARBA00023054"/>
    </source>
</evidence>
<reference evidence="6 7" key="1">
    <citation type="submission" date="2018-10" db="EMBL/GenBank/DDBJ databases">
        <title>Butyricimonas faecalis sp. nov., isolated from human faeces and emended description of the genus Butyricimonas.</title>
        <authorList>
            <person name="Le Roy T."/>
            <person name="Van der Smissen P."/>
            <person name="Paquot A."/>
            <person name="Delzenne N."/>
            <person name="Muccioli G."/>
            <person name="Collet J.-F."/>
            <person name="Cani P.D."/>
        </authorList>
    </citation>
    <scope>NUCLEOTIDE SEQUENCE [LARGE SCALE GENOMIC DNA]</scope>
    <source>
        <strain evidence="6 7">H184</strain>
    </source>
</reference>
<keyword evidence="2 3" id="KW-0175">Coiled coil</keyword>
<evidence type="ECO:0000313" key="7">
    <source>
        <dbReference type="Proteomes" id="UP000270673"/>
    </source>
</evidence>
<sequence length="414" mass="46618">MDQAISPEIKRQRKRKMIVKVSMIVVIGVGVFSFLVNMFQPKIRGAEVNFGVVDEGAVEVSVYATGKVVPFAEEVITSPVSSKVLEVYKKSGDRVRKDEPLLQLDLETIRTEYETKKESLEMQLNKLDLQRKTIASDLAEMKMQVDIDEMMLKRTLVSLNNERYLDSIGASTREKVREAELNYTVKQMQLEQLKRKYENKKSTSQSEIRSLELDYKIAKRNMDLLFKTLGEAQVMAPRSATLTWINDQVGASISQGSNLAILSDLSSFKVEGEIADSYADKITAGNRVNVVIGGEKLSGTVGNVTPSVNNGVIKFVVFLDDQSNTRLRSGLKVDIHVTHAMKDETLRLPTGAYYMGRGDYDLWVVNGERVEKRKVMLGESGFEYVEVLQGLTVGEKVIISDMGRYRDKEVLYVR</sequence>
<comment type="subcellular location">
    <subcellularLocation>
        <location evidence="1">Cell envelope</location>
    </subcellularLocation>
</comment>
<evidence type="ECO:0000256" key="4">
    <source>
        <dbReference type="SAM" id="Phobius"/>
    </source>
</evidence>
<evidence type="ECO:0000256" key="1">
    <source>
        <dbReference type="ARBA" id="ARBA00004196"/>
    </source>
</evidence>
<dbReference type="AlphaFoldDB" id="A0A3S9VP16"/>
<dbReference type="GO" id="GO:0030313">
    <property type="term" value="C:cell envelope"/>
    <property type="evidence" value="ECO:0007669"/>
    <property type="project" value="UniProtKB-SubCell"/>
</dbReference>
<dbReference type="OrthoDB" id="9806939at2"/>
<keyword evidence="4" id="KW-0472">Membrane</keyword>
<evidence type="ECO:0000313" key="6">
    <source>
        <dbReference type="EMBL" id="AZS28304.1"/>
    </source>
</evidence>
<feature type="transmembrane region" description="Helical" evidence="4">
    <location>
        <begin position="21"/>
        <end position="39"/>
    </location>
</feature>
<dbReference type="Gene3D" id="2.40.420.20">
    <property type="match status" value="1"/>
</dbReference>
<keyword evidence="7" id="KW-1185">Reference proteome</keyword>
<gene>
    <name evidence="6" type="ORF">D8S85_01200</name>
</gene>
<dbReference type="Gene3D" id="2.40.50.100">
    <property type="match status" value="1"/>
</dbReference>
<dbReference type="Gene3D" id="1.10.287.470">
    <property type="entry name" value="Helix hairpin bin"/>
    <property type="match status" value="1"/>
</dbReference>
<name>A0A3S9VP16_9BACT</name>
<evidence type="ECO:0000259" key="5">
    <source>
        <dbReference type="Pfam" id="PF25967"/>
    </source>
</evidence>
<dbReference type="PANTHER" id="PTHR32347:SF14">
    <property type="entry name" value="EFFLUX SYSTEM COMPONENT YKNX-RELATED"/>
    <property type="match status" value="1"/>
</dbReference>